<dbReference type="EMBL" id="KV744985">
    <property type="protein sequence ID" value="OCK79853.1"/>
    <property type="molecule type" value="Genomic_DNA"/>
</dbReference>
<feature type="region of interest" description="Disordered" evidence="1">
    <location>
        <begin position="139"/>
        <end position="162"/>
    </location>
</feature>
<proteinExistence type="predicted"/>
<dbReference type="Proteomes" id="UP000250266">
    <property type="component" value="Unassembled WGS sequence"/>
</dbReference>
<evidence type="ECO:0000313" key="5">
    <source>
        <dbReference type="Proteomes" id="UP000250266"/>
    </source>
</evidence>
<dbReference type="AlphaFoldDB" id="A0A8E2E9R4"/>
<organism evidence="4 5">
    <name type="scientific">Lepidopterella palustris CBS 459.81</name>
    <dbReference type="NCBI Taxonomy" id="1314670"/>
    <lineage>
        <taxon>Eukaryota</taxon>
        <taxon>Fungi</taxon>
        <taxon>Dikarya</taxon>
        <taxon>Ascomycota</taxon>
        <taxon>Pezizomycotina</taxon>
        <taxon>Dothideomycetes</taxon>
        <taxon>Pleosporomycetidae</taxon>
        <taxon>Mytilinidiales</taxon>
        <taxon>Argynnaceae</taxon>
        <taxon>Lepidopterella</taxon>
    </lineage>
</organism>
<evidence type="ECO:0000259" key="3">
    <source>
        <dbReference type="Pfam" id="PF22799"/>
    </source>
</evidence>
<dbReference type="InterPro" id="IPR054508">
    <property type="entry name" value="PIR1-like_C"/>
</dbReference>
<evidence type="ECO:0000313" key="4">
    <source>
        <dbReference type="EMBL" id="OCK79853.1"/>
    </source>
</evidence>
<sequence length="323" mass="33333">MAFGLGASAAALLPRTYQCCFGITASGGASGTLGQLSDGQNRIGGGYGAATYCISNGAITDSNGRGCILTPPTTQFQCDTGATAQTGFSIDSSGQLSYNGNQQFYACPVNDYGEYNVYTTPVPGQTKCVEIALSTGGKCSSAPAPPPPKSSAPAPTPSSTGSKCPADINGNYQFPHLIVPVDSSQPSKAFGTSYFGEISSTVCSTFNFDIPQSYSGATCSLVFLFPEQSQLVTSSFTLSGSGGIDFSKLSGPVSQSTSWSNCPAKESDYGTVNAQPGNSYVVWSGACPAGQTVAYELCGTGSFSLNYFQDYNPSPIGLYMREC</sequence>
<dbReference type="PANTHER" id="PTHR39613:SF1">
    <property type="entry name" value="ANCHORED CELL WALL PROTEIN, PUTATIVE (AFU_ORTHOLOGUE AFUA_4G08960)-RELATED"/>
    <property type="match status" value="1"/>
</dbReference>
<accession>A0A8E2E9R4</accession>
<dbReference type="Pfam" id="PF22799">
    <property type="entry name" value="PIR1-like_C"/>
    <property type="match status" value="1"/>
</dbReference>
<dbReference type="Pfam" id="PF09792">
    <property type="entry name" value="But2"/>
    <property type="match status" value="1"/>
</dbReference>
<evidence type="ECO:0008006" key="6">
    <source>
        <dbReference type="Google" id="ProtNLM"/>
    </source>
</evidence>
<evidence type="ECO:0000256" key="1">
    <source>
        <dbReference type="SAM" id="MobiDB-lite"/>
    </source>
</evidence>
<feature type="domain" description="Cell wall mannoprotein PIR1-like C-terminal" evidence="3">
    <location>
        <begin position="57"/>
        <end position="131"/>
    </location>
</feature>
<dbReference type="InterPro" id="IPR018620">
    <property type="entry name" value="Ubiquitin3-bd_protein_But2_C"/>
</dbReference>
<protein>
    <recommendedName>
        <fullName evidence="6">Ubiquitin 3 binding protein But2 C-terminal domain-containing protein</fullName>
    </recommendedName>
</protein>
<name>A0A8E2E9R4_9PEZI</name>
<reference evidence="4 5" key="1">
    <citation type="journal article" date="2016" name="Nat. Commun.">
        <title>Ectomycorrhizal ecology is imprinted in the genome of the dominant symbiotic fungus Cenococcum geophilum.</title>
        <authorList>
            <consortium name="DOE Joint Genome Institute"/>
            <person name="Peter M."/>
            <person name="Kohler A."/>
            <person name="Ohm R.A."/>
            <person name="Kuo A."/>
            <person name="Krutzmann J."/>
            <person name="Morin E."/>
            <person name="Arend M."/>
            <person name="Barry K.W."/>
            <person name="Binder M."/>
            <person name="Choi C."/>
            <person name="Clum A."/>
            <person name="Copeland A."/>
            <person name="Grisel N."/>
            <person name="Haridas S."/>
            <person name="Kipfer T."/>
            <person name="LaButti K."/>
            <person name="Lindquist E."/>
            <person name="Lipzen A."/>
            <person name="Maire R."/>
            <person name="Meier B."/>
            <person name="Mihaltcheva S."/>
            <person name="Molinier V."/>
            <person name="Murat C."/>
            <person name="Poggeler S."/>
            <person name="Quandt C.A."/>
            <person name="Sperisen C."/>
            <person name="Tritt A."/>
            <person name="Tisserant E."/>
            <person name="Crous P.W."/>
            <person name="Henrissat B."/>
            <person name="Nehls U."/>
            <person name="Egli S."/>
            <person name="Spatafora J.W."/>
            <person name="Grigoriev I.V."/>
            <person name="Martin F.M."/>
        </authorList>
    </citation>
    <scope>NUCLEOTIDE SEQUENCE [LARGE SCALE GENOMIC DNA]</scope>
    <source>
        <strain evidence="4 5">CBS 459.81</strain>
    </source>
</reference>
<gene>
    <name evidence="4" type="ORF">K432DRAFT_298929</name>
</gene>
<evidence type="ECO:0000259" key="2">
    <source>
        <dbReference type="Pfam" id="PF09792"/>
    </source>
</evidence>
<dbReference type="OrthoDB" id="4657524at2759"/>
<keyword evidence="5" id="KW-1185">Reference proteome</keyword>
<dbReference type="PANTHER" id="PTHR39613">
    <property type="entry name" value="ANCHORED CELL WALL PROTEIN, PUTATIVE (AFU_ORTHOLOGUE AFUA_4G08960)-RELATED"/>
    <property type="match status" value="1"/>
</dbReference>
<feature type="compositionally biased region" description="Pro residues" evidence="1">
    <location>
        <begin position="143"/>
        <end position="156"/>
    </location>
</feature>
<feature type="domain" description="Ubiquitin 3 binding protein But2 C-terminal" evidence="2">
    <location>
        <begin position="173"/>
        <end position="313"/>
    </location>
</feature>